<evidence type="ECO:0000313" key="3">
    <source>
        <dbReference type="Proteomes" id="UP000004776"/>
    </source>
</evidence>
<feature type="transmembrane region" description="Helical" evidence="1">
    <location>
        <begin position="15"/>
        <end position="39"/>
    </location>
</feature>
<keyword evidence="1" id="KW-0472">Membrane</keyword>
<keyword evidence="1" id="KW-0812">Transmembrane</keyword>
<protein>
    <submittedName>
        <fullName evidence="2">Uncharacterized protein</fullName>
    </submittedName>
</protein>
<dbReference type="AlphaFoldDB" id="G5S5B3"/>
<gene>
    <name evidence="2" type="ORF">LTSEURB_6695</name>
</gene>
<proteinExistence type="predicted"/>
<evidence type="ECO:0000313" key="2">
    <source>
        <dbReference type="EMBL" id="EHC96058.1"/>
    </source>
</evidence>
<dbReference type="PATRIC" id="fig|913084.3.peg.4981"/>
<accession>G5S5B3</accession>
<evidence type="ECO:0000256" key="1">
    <source>
        <dbReference type="SAM" id="Phobius"/>
    </source>
</evidence>
<dbReference type="Proteomes" id="UP000004776">
    <property type="component" value="Unassembled WGS sequence"/>
</dbReference>
<name>G5S5B3_SALET</name>
<dbReference type="EMBL" id="AFCW01002456">
    <property type="protein sequence ID" value="EHC96058.1"/>
    <property type="molecule type" value="Genomic_DNA"/>
</dbReference>
<sequence>MQARKKHDYAQKTCLYFYIIKHILSHLMFFNPLLTQWLLSAGGG</sequence>
<keyword evidence="1" id="KW-1133">Transmembrane helix</keyword>
<comment type="caution">
    <text evidence="2">The sequence shown here is derived from an EMBL/GenBank/DDBJ whole genome shotgun (WGS) entry which is preliminary data.</text>
</comment>
<organism evidence="2 3">
    <name type="scientific">Salmonella enterica subsp. enterica serovar Urbana str. R8-2977</name>
    <dbReference type="NCBI Taxonomy" id="913084"/>
    <lineage>
        <taxon>Bacteria</taxon>
        <taxon>Pseudomonadati</taxon>
        <taxon>Pseudomonadota</taxon>
        <taxon>Gammaproteobacteria</taxon>
        <taxon>Enterobacterales</taxon>
        <taxon>Enterobacteriaceae</taxon>
        <taxon>Salmonella</taxon>
    </lineage>
</organism>
<reference evidence="2 3" key="1">
    <citation type="journal article" date="2011" name="BMC Genomics">
        <title>Genome sequencing reveals diversification of virulence factor content and possible host adaptation in distinct subpopulations of Salmonella enterica.</title>
        <authorList>
            <person name="den Bakker H.C."/>
            <person name="Moreno Switt A.I."/>
            <person name="Govoni G."/>
            <person name="Cummings C.A."/>
            <person name="Ranieri M.L."/>
            <person name="Degoricija L."/>
            <person name="Hoelzer K."/>
            <person name="Rodriguez-Rivera L.D."/>
            <person name="Brown S."/>
            <person name="Bolchacova E."/>
            <person name="Furtado M.R."/>
            <person name="Wiedmann M."/>
        </authorList>
    </citation>
    <scope>NUCLEOTIDE SEQUENCE [LARGE SCALE GENOMIC DNA]</scope>
    <source>
        <strain evidence="2 3">R8-2977</strain>
    </source>
</reference>